<dbReference type="SUPFAM" id="SSF54593">
    <property type="entry name" value="Glyoxalase/Bleomycin resistance protein/Dihydroxybiphenyl dioxygenase"/>
    <property type="match status" value="1"/>
</dbReference>
<accession>A0A455SLD1</accession>
<dbReference type="InterPro" id="IPR029068">
    <property type="entry name" value="Glyas_Bleomycin-R_OHBP_Dase"/>
</dbReference>
<protein>
    <recommendedName>
        <fullName evidence="1">VOC domain-containing protein</fullName>
    </recommendedName>
</protein>
<dbReference type="AlphaFoldDB" id="A0A455SLD1"/>
<feature type="domain" description="VOC" evidence="1">
    <location>
        <begin position="7"/>
        <end position="121"/>
    </location>
</feature>
<evidence type="ECO:0000259" key="1">
    <source>
        <dbReference type="PROSITE" id="PS51819"/>
    </source>
</evidence>
<dbReference type="EMBL" id="AP019376">
    <property type="protein sequence ID" value="BBH88101.1"/>
    <property type="molecule type" value="Genomic_DNA"/>
</dbReference>
<sequence>MSLPILGVDNILFAIGDLTQARAFYEKGLGFPVKFVIAEAGVIAYQLGKEEPGLLLRVQDIDPAPPRTTPRVWLEVADARAAARQLETTGIPLLKEPWEVSTGWIVEIADPWGNVIGLTDYLKAPQKARKAFGSEEG</sequence>
<reference evidence="2" key="1">
    <citation type="submission" date="2018-12" db="EMBL/GenBank/DDBJ databases">
        <title>Novel natural products biosynthetic potential of the class Ktedonobacteria.</title>
        <authorList>
            <person name="Zheng Y."/>
            <person name="Saitou A."/>
            <person name="Wang C.M."/>
            <person name="Toyoda A."/>
            <person name="Minakuchi Y."/>
            <person name="Sekiguchi Y."/>
            <person name="Ueda K."/>
            <person name="Takano H."/>
            <person name="Sakai Y."/>
            <person name="Yokota A."/>
            <person name="Yabe S."/>
        </authorList>
    </citation>
    <scope>NUCLEOTIDE SEQUENCE</scope>
    <source>
        <strain evidence="2">COM3</strain>
    </source>
</reference>
<dbReference type="InterPro" id="IPR004360">
    <property type="entry name" value="Glyas_Fos-R_dOase_dom"/>
</dbReference>
<dbReference type="Gene3D" id="3.10.180.10">
    <property type="entry name" value="2,3-Dihydroxybiphenyl 1,2-Dioxygenase, domain 1"/>
    <property type="match status" value="1"/>
</dbReference>
<dbReference type="InterPro" id="IPR037523">
    <property type="entry name" value="VOC_core"/>
</dbReference>
<name>A0A455SLD1_9CHLR</name>
<dbReference type="Pfam" id="PF00903">
    <property type="entry name" value="Glyoxalase"/>
    <property type="match status" value="1"/>
</dbReference>
<evidence type="ECO:0000313" key="2">
    <source>
        <dbReference type="EMBL" id="BBH88101.1"/>
    </source>
</evidence>
<proteinExistence type="predicted"/>
<gene>
    <name evidence="2" type="ORF">KTC_28520</name>
</gene>
<organism evidence="2">
    <name type="scientific">Thermosporothrix sp. COM3</name>
    <dbReference type="NCBI Taxonomy" id="2490863"/>
    <lineage>
        <taxon>Bacteria</taxon>
        <taxon>Bacillati</taxon>
        <taxon>Chloroflexota</taxon>
        <taxon>Ktedonobacteria</taxon>
        <taxon>Ktedonobacterales</taxon>
        <taxon>Thermosporotrichaceae</taxon>
        <taxon>Thermosporothrix</taxon>
    </lineage>
</organism>
<dbReference type="PROSITE" id="PS51819">
    <property type="entry name" value="VOC"/>
    <property type="match status" value="1"/>
</dbReference>